<evidence type="ECO:0000313" key="11">
    <source>
        <dbReference type="Proteomes" id="UP000179807"/>
    </source>
</evidence>
<comment type="subcellular location">
    <subcellularLocation>
        <location evidence="1">Membrane</location>
    </subcellularLocation>
</comment>
<keyword evidence="3" id="KW-0547">Nucleotide-binding</keyword>
<evidence type="ECO:0000256" key="4">
    <source>
        <dbReference type="ARBA" id="ARBA00022989"/>
    </source>
</evidence>
<dbReference type="PROSITE" id="PS50112">
    <property type="entry name" value="PAS"/>
    <property type="match status" value="1"/>
</dbReference>
<evidence type="ECO:0000313" key="10">
    <source>
        <dbReference type="EMBL" id="OHT09500.1"/>
    </source>
</evidence>
<dbReference type="RefSeq" id="XP_068362636.1">
    <property type="nucleotide sequence ID" value="XM_068491996.1"/>
</dbReference>
<feature type="transmembrane region" description="Helical" evidence="7">
    <location>
        <begin position="312"/>
        <end position="334"/>
    </location>
</feature>
<dbReference type="OrthoDB" id="6353733at2759"/>
<feature type="transmembrane region" description="Helical" evidence="7">
    <location>
        <begin position="1160"/>
        <end position="1182"/>
    </location>
</feature>
<dbReference type="Gene3D" id="3.30.70.1230">
    <property type="entry name" value="Nucleotide cyclase"/>
    <property type="match status" value="1"/>
</dbReference>
<dbReference type="SMART" id="SM00044">
    <property type="entry name" value="CYCc"/>
    <property type="match status" value="1"/>
</dbReference>
<name>A0A1J4KI49_9EUKA</name>
<evidence type="ECO:0000259" key="9">
    <source>
        <dbReference type="PROSITE" id="PS50125"/>
    </source>
</evidence>
<dbReference type="CDD" id="cd07302">
    <property type="entry name" value="CHD"/>
    <property type="match status" value="1"/>
</dbReference>
<sequence>MNALPSGSEHSTMSRSATEDNLKGIQSDLATGHTTIFDAALFPLYEETFKNARLPSFLYQLIVIIGALQVLASAVWPSVTSYIVFNNNVGQFFYYYFSIVFFNSIDETDLSKIAFISVMSVVIAFIIAVNAFMIIYYRSHRRFNQWALYLSRFSLEPLPFLILIPLAKFSGMMFLHSIEEPITQNIAIFVTSLVFYLFIIFVFGLTQNFISLSPYLSTSPTTSWDGFVIFIFPTILSLYHFFSYFLTLFAHYIFDVWIISKIVFDVWMAYKSAYQPFVQLQTNALLGALFGTSIIMDFIALLAIGFNIRTPQLAIAILSFVLNFITLLILHFIYGKVKKSTRKMLNYTTYEGEKVDPNAIYLENHLDTKPSLCELCLRVGLTEMCPMFLDNSLIKFICVNHPNMVFSCLRFASFFPSESLLINALYKQASRMQKINISQRFLLYQIHKVKGLRTSSASAEITETLVQLQANSRQVIAEIHGFWKTIPKNPLVFYDLKNKVESTKAKYKESLEKWPNNIKLHDDFHILLIEGAMEFNEALKIKNKAELAELGKNFAVDQSFRSLVRAYPYYVKRNILDWKGRKINNTASSFSRKHSVMSTDANDYDQNNSSLISSGTIDGELDVELEERYAKASFTYPRLRLAYEKALSGRFSKNSWRLKLAAIWSMVLLSSSLLFIYIHSYDLFDKSSQNMEKQLHLSFFRLGFDNMFNILVIDWLRNKGIIQDDLFNKMAELKDSNLHSIILSNDLNNEANYWIGISRINFISFLNNIIELATEEDDLIDTMKSLLQNVTPLIFCGNGVRLPKPSVFSLNNIFAYIIQTSNQILYYNQINGPYDYDSSNMFCEIIVNQPGMSKSFDNLSLAIYDEQVKMSNKISEDLFDIMNPMTLILFALTEPSLIIFLALFFNELEKLLKLMKDVDPASQVEAANNIIISCSSEDSDYVTDTSGSSKLSKSYYFILIFLPVVIGIAIFVAGFFLALSTNTDFLNLNKWMYFGVWRQNYVMEILSFLTFALGSIYDPQISKMFSTTESLYVVSQLTRELVTSNHILIHGSLEDDVISIVSENEEFDMINMVDRCEWDVVGDNISFRDSYKCFSLSRLIQYYSEHVTNIFQNPTKQKFELDSDYYYMWDMANNFILTNASICANVLWELTSIKISSVRSYQAVVCFGGIGFLIVTFFFFWMELNKLDKAYEGALMMLKRLPPPVVISNANLYSYLLDNSGDKKEAKMTAAKSAIHLSNNAVICLSRVETIEIVNQAVTTLFGYMPDQLLGQLISVLLPDNKDLEQQFALMRNGESSLLYECSTEATSDDDQKIPVHLNLIGIAESSSSSAAKSFVVILRDETNLRKRREEVEKAKKSSETLLFQILPRDIVSRINSGETDISFVVPIATIIFVDIVRFSDYASTLSPSQIMENLSIIFAHFDQRCAKYPTMTKIKLIGDVYMAAAGLFENESTGVESAIEVVQFGLEALMALEEVNTSLDSSLQVRIGVNTDGPIIAGVLGTDKPVFDIIGDPINVSARLQSNGIPGTIQISQMTYDKIRDANFNIEQRGEIELKGKGKRMAYIVKPNNQDSFMFGEQLQHQSSALLEQQTTPQV</sequence>
<feature type="transmembrane region" description="Helical" evidence="7">
    <location>
        <begin position="1000"/>
        <end position="1017"/>
    </location>
</feature>
<dbReference type="Pfam" id="PF00211">
    <property type="entry name" value="Guanylate_cyc"/>
    <property type="match status" value="1"/>
</dbReference>
<dbReference type="GO" id="GO:0007168">
    <property type="term" value="P:receptor guanylyl cyclase signaling pathway"/>
    <property type="evidence" value="ECO:0007669"/>
    <property type="project" value="TreeGrafter"/>
</dbReference>
<dbReference type="InterPro" id="IPR001054">
    <property type="entry name" value="A/G_cyclase"/>
</dbReference>
<dbReference type="GO" id="GO:0004016">
    <property type="term" value="F:adenylate cyclase activity"/>
    <property type="evidence" value="ECO:0007669"/>
    <property type="project" value="TreeGrafter"/>
</dbReference>
<dbReference type="SUPFAM" id="SSF55785">
    <property type="entry name" value="PYP-like sensor domain (PAS domain)"/>
    <property type="match status" value="1"/>
</dbReference>
<feature type="transmembrane region" description="Helical" evidence="7">
    <location>
        <begin position="114"/>
        <end position="137"/>
    </location>
</feature>
<evidence type="ECO:0000256" key="1">
    <source>
        <dbReference type="ARBA" id="ARBA00004370"/>
    </source>
</evidence>
<organism evidence="10 11">
    <name type="scientific">Tritrichomonas foetus</name>
    <dbReference type="NCBI Taxonomy" id="1144522"/>
    <lineage>
        <taxon>Eukaryota</taxon>
        <taxon>Metamonada</taxon>
        <taxon>Parabasalia</taxon>
        <taxon>Tritrichomonadida</taxon>
        <taxon>Tritrichomonadidae</taxon>
        <taxon>Tritrichomonas</taxon>
    </lineage>
</organism>
<keyword evidence="5 7" id="KW-0472">Membrane</keyword>
<dbReference type="InterPro" id="IPR029787">
    <property type="entry name" value="Nucleotide_cyclase"/>
</dbReference>
<reference evidence="10" key="1">
    <citation type="submission" date="2016-10" db="EMBL/GenBank/DDBJ databases">
        <authorList>
            <person name="Benchimol M."/>
            <person name="Almeida L.G."/>
            <person name="Vasconcelos A.T."/>
            <person name="Perreira-Neves A."/>
            <person name="Rosa I.A."/>
            <person name="Tasca T."/>
            <person name="Bogo M.R."/>
            <person name="de Souza W."/>
        </authorList>
    </citation>
    <scope>NUCLEOTIDE SEQUENCE [LARGE SCALE GENOMIC DNA]</scope>
    <source>
        <strain evidence="10">K</strain>
    </source>
</reference>
<feature type="domain" description="Guanylate cyclase" evidence="9">
    <location>
        <begin position="1390"/>
        <end position="1522"/>
    </location>
</feature>
<dbReference type="GO" id="GO:0001653">
    <property type="term" value="F:peptide receptor activity"/>
    <property type="evidence" value="ECO:0007669"/>
    <property type="project" value="TreeGrafter"/>
</dbReference>
<feature type="transmembrane region" description="Helical" evidence="7">
    <location>
        <begin position="887"/>
        <end position="905"/>
    </location>
</feature>
<evidence type="ECO:0000259" key="8">
    <source>
        <dbReference type="PROSITE" id="PS50112"/>
    </source>
</evidence>
<dbReference type="Gene3D" id="3.30.450.20">
    <property type="entry name" value="PAS domain"/>
    <property type="match status" value="1"/>
</dbReference>
<feature type="domain" description="PAS" evidence="8">
    <location>
        <begin position="1254"/>
        <end position="1283"/>
    </location>
</feature>
<feature type="transmembrane region" description="Helical" evidence="7">
    <location>
        <begin position="955"/>
        <end position="979"/>
    </location>
</feature>
<dbReference type="Proteomes" id="UP000179807">
    <property type="component" value="Unassembled WGS sequence"/>
</dbReference>
<dbReference type="PANTHER" id="PTHR11920:SF335">
    <property type="entry name" value="GUANYLATE CYCLASE"/>
    <property type="match status" value="1"/>
</dbReference>
<dbReference type="GO" id="GO:0004383">
    <property type="term" value="F:guanylate cyclase activity"/>
    <property type="evidence" value="ECO:0007669"/>
    <property type="project" value="TreeGrafter"/>
</dbReference>
<dbReference type="GO" id="GO:0035556">
    <property type="term" value="P:intracellular signal transduction"/>
    <property type="evidence" value="ECO:0007669"/>
    <property type="project" value="InterPro"/>
</dbReference>
<keyword evidence="2 7" id="KW-0812">Transmembrane</keyword>
<evidence type="ECO:0000256" key="3">
    <source>
        <dbReference type="ARBA" id="ARBA00022741"/>
    </source>
</evidence>
<dbReference type="VEuPathDB" id="TrichDB:TRFO_04597"/>
<dbReference type="InterPro" id="IPR000014">
    <property type="entry name" value="PAS"/>
</dbReference>
<evidence type="ECO:0000256" key="2">
    <source>
        <dbReference type="ARBA" id="ARBA00022692"/>
    </source>
</evidence>
<keyword evidence="4 7" id="KW-1133">Transmembrane helix</keyword>
<feature type="transmembrane region" description="Helical" evidence="7">
    <location>
        <begin position="158"/>
        <end position="178"/>
    </location>
</feature>
<gene>
    <name evidence="10" type="ORF">TRFO_04597</name>
</gene>
<evidence type="ECO:0000256" key="5">
    <source>
        <dbReference type="ARBA" id="ARBA00023136"/>
    </source>
</evidence>
<dbReference type="GO" id="GO:0005886">
    <property type="term" value="C:plasma membrane"/>
    <property type="evidence" value="ECO:0007669"/>
    <property type="project" value="TreeGrafter"/>
</dbReference>
<keyword evidence="6" id="KW-0456">Lyase</keyword>
<dbReference type="GeneID" id="94826700"/>
<comment type="caution">
    <text evidence="10">The sequence shown here is derived from an EMBL/GenBank/DDBJ whole genome shotgun (WGS) entry which is preliminary data.</text>
</comment>
<feature type="transmembrane region" description="Helical" evidence="7">
    <location>
        <begin position="57"/>
        <end position="76"/>
    </location>
</feature>
<dbReference type="SUPFAM" id="SSF55073">
    <property type="entry name" value="Nucleotide cyclase"/>
    <property type="match status" value="1"/>
</dbReference>
<feature type="transmembrane region" description="Helical" evidence="7">
    <location>
        <begin position="282"/>
        <end position="306"/>
    </location>
</feature>
<accession>A0A1J4KI49</accession>
<dbReference type="EMBL" id="MLAK01000638">
    <property type="protein sequence ID" value="OHT09500.1"/>
    <property type="molecule type" value="Genomic_DNA"/>
</dbReference>
<dbReference type="InterPro" id="IPR050401">
    <property type="entry name" value="Cyclic_nucleotide_synthase"/>
</dbReference>
<dbReference type="PROSITE" id="PS50125">
    <property type="entry name" value="GUANYLATE_CYCLASE_2"/>
    <property type="match status" value="1"/>
</dbReference>
<feature type="transmembrane region" description="Helical" evidence="7">
    <location>
        <begin position="226"/>
        <end position="246"/>
    </location>
</feature>
<feature type="transmembrane region" description="Helical" evidence="7">
    <location>
        <begin position="83"/>
        <end position="102"/>
    </location>
</feature>
<keyword evidence="11" id="KW-1185">Reference proteome</keyword>
<evidence type="ECO:0000256" key="7">
    <source>
        <dbReference type="SAM" id="Phobius"/>
    </source>
</evidence>
<proteinExistence type="predicted"/>
<dbReference type="GO" id="GO:0000166">
    <property type="term" value="F:nucleotide binding"/>
    <property type="evidence" value="ECO:0007669"/>
    <property type="project" value="UniProtKB-KW"/>
</dbReference>
<feature type="transmembrane region" description="Helical" evidence="7">
    <location>
        <begin position="184"/>
        <end position="205"/>
    </location>
</feature>
<protein>
    <submittedName>
        <fullName evidence="10">Adenylate and Guanylate cyclase catalytic domain containing protein</fullName>
    </submittedName>
</protein>
<dbReference type="PANTHER" id="PTHR11920">
    <property type="entry name" value="GUANYLYL CYCLASE"/>
    <property type="match status" value="1"/>
</dbReference>
<evidence type="ECO:0000256" key="6">
    <source>
        <dbReference type="ARBA" id="ARBA00023239"/>
    </source>
</evidence>
<dbReference type="InterPro" id="IPR035965">
    <property type="entry name" value="PAS-like_dom_sf"/>
</dbReference>
<dbReference type="Pfam" id="PF13426">
    <property type="entry name" value="PAS_9"/>
    <property type="match status" value="1"/>
</dbReference>